<dbReference type="PANTHER" id="PTHR24201">
    <property type="entry name" value="ANK_REP_REGION DOMAIN-CONTAINING PROTEIN"/>
    <property type="match status" value="1"/>
</dbReference>
<accession>A0A0M8N1A1</accession>
<gene>
    <name evidence="6" type="ORF">ESCO_003773</name>
</gene>
<evidence type="ECO:0000256" key="3">
    <source>
        <dbReference type="PROSITE-ProRule" id="PRU00023"/>
    </source>
</evidence>
<evidence type="ECO:0000256" key="4">
    <source>
        <dbReference type="SAM" id="Coils"/>
    </source>
</evidence>
<name>A0A0M8N1A1_ESCWE</name>
<evidence type="ECO:0000256" key="2">
    <source>
        <dbReference type="ARBA" id="ARBA00023043"/>
    </source>
</evidence>
<dbReference type="InterPro" id="IPR002110">
    <property type="entry name" value="Ankyrin_rpt"/>
</dbReference>
<dbReference type="Pfam" id="PF12796">
    <property type="entry name" value="Ank_2"/>
    <property type="match status" value="1"/>
</dbReference>
<dbReference type="Proteomes" id="UP000053831">
    <property type="component" value="Unassembled WGS sequence"/>
</dbReference>
<sequence>MNAIERRRQQNRLAQRKRRNTLKLQLQELEANNRELKAFKDSIVCAGRPGTGLGARFYDGVEAGEGALVLPDPCSYLGTADGEEDYVAAAAGMKSAEVFAGVGGLEMKILQQQQQQHISGGQRIQMQLPAGPTVYGGGGASRSVMDGVSGGTMQMSGSNSSGSTAGSSSGSESISTGTGGSIDTLFRESSSTGTKILREHYHHHHQQQQQQHSGDGRHEAFRLAVSNGHVSMVQLLLRHGAAEINSAGGELGRAPLHDAAAANDAKMVDVLLASGADVCAVDGAGMTALQIAASLGNVDAAERLLGRGKPCLAGR</sequence>
<dbReference type="SUPFAM" id="SSF48403">
    <property type="entry name" value="Ankyrin repeat"/>
    <property type="match status" value="1"/>
</dbReference>
<feature type="compositionally biased region" description="Low complexity" evidence="5">
    <location>
        <begin position="151"/>
        <end position="176"/>
    </location>
</feature>
<dbReference type="SMART" id="SM00248">
    <property type="entry name" value="ANK"/>
    <property type="match status" value="3"/>
</dbReference>
<reference evidence="6 7" key="1">
    <citation type="submission" date="2015-07" db="EMBL/GenBank/DDBJ databases">
        <title>The genome of the fungus Escovopsis weberi, a specialized disease agent of ant agriculture.</title>
        <authorList>
            <person name="de Man T.J."/>
            <person name="Stajich J.E."/>
            <person name="Kubicek C.P."/>
            <person name="Chenthamara K."/>
            <person name="Atanasova L."/>
            <person name="Druzhinina I.S."/>
            <person name="Birnbaum S."/>
            <person name="Barribeau S.M."/>
            <person name="Teiling C."/>
            <person name="Suen G."/>
            <person name="Currie C."/>
            <person name="Gerardo N.M."/>
        </authorList>
    </citation>
    <scope>NUCLEOTIDE SEQUENCE [LARGE SCALE GENOMIC DNA]</scope>
</reference>
<dbReference type="OrthoDB" id="341259at2759"/>
<keyword evidence="4" id="KW-0175">Coiled coil</keyword>
<dbReference type="InterPro" id="IPR036770">
    <property type="entry name" value="Ankyrin_rpt-contain_sf"/>
</dbReference>
<evidence type="ECO:0000256" key="1">
    <source>
        <dbReference type="ARBA" id="ARBA00022737"/>
    </source>
</evidence>
<comment type="caution">
    <text evidence="6">The sequence shown here is derived from an EMBL/GenBank/DDBJ whole genome shotgun (WGS) entry which is preliminary data.</text>
</comment>
<evidence type="ECO:0000256" key="5">
    <source>
        <dbReference type="SAM" id="MobiDB-lite"/>
    </source>
</evidence>
<protein>
    <submittedName>
        <fullName evidence="6">Ankyrin repeat domain-containing protein 65</fullName>
    </submittedName>
</protein>
<dbReference type="EMBL" id="LGSR01000002">
    <property type="protein sequence ID" value="KOS23058.1"/>
    <property type="molecule type" value="Genomic_DNA"/>
</dbReference>
<keyword evidence="1" id="KW-0677">Repeat</keyword>
<dbReference type="STRING" id="150374.A0A0M8N1A1"/>
<dbReference type="PROSITE" id="PS50297">
    <property type="entry name" value="ANK_REP_REGION"/>
    <property type="match status" value="1"/>
</dbReference>
<evidence type="ECO:0000313" key="6">
    <source>
        <dbReference type="EMBL" id="KOS23058.1"/>
    </source>
</evidence>
<proteinExistence type="predicted"/>
<dbReference type="Gene3D" id="1.25.40.20">
    <property type="entry name" value="Ankyrin repeat-containing domain"/>
    <property type="match status" value="1"/>
</dbReference>
<organism evidence="6 7">
    <name type="scientific">Escovopsis weberi</name>
    <dbReference type="NCBI Taxonomy" id="150374"/>
    <lineage>
        <taxon>Eukaryota</taxon>
        <taxon>Fungi</taxon>
        <taxon>Dikarya</taxon>
        <taxon>Ascomycota</taxon>
        <taxon>Pezizomycotina</taxon>
        <taxon>Sordariomycetes</taxon>
        <taxon>Hypocreomycetidae</taxon>
        <taxon>Hypocreales</taxon>
        <taxon>Hypocreaceae</taxon>
        <taxon>Escovopsis</taxon>
    </lineage>
</organism>
<keyword evidence="7" id="KW-1185">Reference proteome</keyword>
<evidence type="ECO:0000313" key="7">
    <source>
        <dbReference type="Proteomes" id="UP000053831"/>
    </source>
</evidence>
<feature type="repeat" description="ANK" evidence="3">
    <location>
        <begin position="251"/>
        <end position="283"/>
    </location>
</feature>
<feature type="region of interest" description="Disordered" evidence="5">
    <location>
        <begin position="135"/>
        <end position="186"/>
    </location>
</feature>
<dbReference type="PROSITE" id="PS50088">
    <property type="entry name" value="ANK_REPEAT"/>
    <property type="match status" value="1"/>
</dbReference>
<feature type="coiled-coil region" evidence="4">
    <location>
        <begin position="12"/>
        <end position="39"/>
    </location>
</feature>
<dbReference type="InterPro" id="IPR050776">
    <property type="entry name" value="Ank_Repeat/CDKN_Inhibitor"/>
</dbReference>
<keyword evidence="2 3" id="KW-0040">ANK repeat</keyword>
<dbReference type="PANTHER" id="PTHR24201:SF15">
    <property type="entry name" value="ANKYRIN REPEAT DOMAIN-CONTAINING PROTEIN 66"/>
    <property type="match status" value="1"/>
</dbReference>
<dbReference type="AlphaFoldDB" id="A0A0M8N1A1"/>